<organism evidence="8 9">
    <name type="scientific">Canis lupus familiaris</name>
    <name type="common">Dog</name>
    <name type="synonym">Canis familiaris</name>
    <dbReference type="NCBI Taxonomy" id="9615"/>
    <lineage>
        <taxon>Eukaryota</taxon>
        <taxon>Metazoa</taxon>
        <taxon>Chordata</taxon>
        <taxon>Craniata</taxon>
        <taxon>Vertebrata</taxon>
        <taxon>Euteleostomi</taxon>
        <taxon>Mammalia</taxon>
        <taxon>Eutheria</taxon>
        <taxon>Laurasiatheria</taxon>
        <taxon>Carnivora</taxon>
        <taxon>Caniformia</taxon>
        <taxon>Canidae</taxon>
        <taxon>Canis</taxon>
    </lineage>
</organism>
<comment type="subcellular location">
    <subcellularLocation>
        <location evidence="1">Nucleus</location>
    </subcellularLocation>
</comment>
<evidence type="ECO:0000313" key="8">
    <source>
        <dbReference type="Ensembl" id="ENSCAFP00000038620.3"/>
    </source>
</evidence>
<proteinExistence type="inferred from homology"/>
<feature type="compositionally biased region" description="Low complexity" evidence="7">
    <location>
        <begin position="258"/>
        <end position="267"/>
    </location>
</feature>
<feature type="region of interest" description="Disordered" evidence="7">
    <location>
        <begin position="1"/>
        <end position="145"/>
    </location>
</feature>
<comment type="similarity">
    <text evidence="2">Belongs to the pro/parathymosin family.</text>
</comment>
<dbReference type="PANTHER" id="PTHR22745">
    <property type="entry name" value="PROTHYMOSIN ALPHA"/>
    <property type="match status" value="1"/>
</dbReference>
<evidence type="ECO:0000313" key="9">
    <source>
        <dbReference type="Proteomes" id="UP000002254"/>
    </source>
</evidence>
<evidence type="ECO:0000256" key="3">
    <source>
        <dbReference type="ARBA" id="ARBA00023242"/>
    </source>
</evidence>
<feature type="compositionally biased region" description="Basic and acidic residues" evidence="7">
    <location>
        <begin position="326"/>
        <end position="336"/>
    </location>
</feature>
<dbReference type="Pfam" id="PF03247">
    <property type="entry name" value="Prothymosin"/>
    <property type="match status" value="1"/>
</dbReference>
<dbReference type="Ensembl" id="ENSCAFT00000045403.3">
    <property type="protein sequence ID" value="ENSCAFP00000038620.3"/>
    <property type="gene ID" value="ENSCAFG00000032596.3"/>
</dbReference>
<dbReference type="Proteomes" id="UP000002254">
    <property type="component" value="Chromosome 25"/>
</dbReference>
<comment type="function">
    <text evidence="4">Prothymosin alpha may mediate immune function by conferring resistance to certain opportunistic infections.</text>
</comment>
<dbReference type="InterPro" id="IPR004931">
    <property type="entry name" value="Pro/parathymosin"/>
</dbReference>
<feature type="compositionally biased region" description="Basic and acidic residues" evidence="7">
    <location>
        <begin position="242"/>
        <end position="257"/>
    </location>
</feature>
<name>A0A8P0NQA3_CANLF</name>
<evidence type="ECO:0000256" key="6">
    <source>
        <dbReference type="ARBA" id="ARBA00040447"/>
    </source>
</evidence>
<keyword evidence="3" id="KW-0539">Nucleus</keyword>
<evidence type="ECO:0000256" key="7">
    <source>
        <dbReference type="SAM" id="MobiDB-lite"/>
    </source>
</evidence>
<comment type="subunit">
    <text evidence="5">Interacts with NUPR1; regulates apoptotic process.</text>
</comment>
<sequence>PRGPRVPDGLGLRDCKSPADFGAASRGTLPAKCRERGPRVEACGGSVERPGKAGAQVARRPGPRSPQAPGLQGQGRTRGPGPRAPRARCVPRPARKARRAGAARLRAAFSPPPPAPRGFGRQGAGAGGAGVRGPPAGGNGVDRCPGAARWTEAELRPARRLFVLAAGSAGPGGKSYWASGASGLWEAGGVRPSRCAVTSGRPAATKSSGGRCAARTLVRSGLPETCAQGLPGSCRGAAGPPDLKEKKEVVEEAENGRDAPANGNANEENGEQEADNEVDEEEEEGGEEEEEEEEGDGEEEDGDEDEEAEAATGKRAAEDDEDDDVDTKKQKTDEDD</sequence>
<dbReference type="AlphaFoldDB" id="A0A8P0NQA3"/>
<evidence type="ECO:0000256" key="1">
    <source>
        <dbReference type="ARBA" id="ARBA00004123"/>
    </source>
</evidence>
<gene>
    <name evidence="8" type="primary">PTMA</name>
</gene>
<reference evidence="8 9" key="1">
    <citation type="journal article" date="2005" name="Nature">
        <title>Genome sequence, comparative analysis and haplotype structure of the domestic dog.</title>
        <authorList>
            <consortium name="Broad Sequencing Platform"/>
            <person name="Lindblad-Toh K."/>
            <person name="Wade C.M."/>
            <person name="Mikkelsen T.S."/>
            <person name="Karlsson E.K."/>
            <person name="Jaffe D.B."/>
            <person name="Kamal M."/>
            <person name="Clamp M."/>
            <person name="Chang J.L."/>
            <person name="Kulbokas E.J. III"/>
            <person name="Zody M.C."/>
            <person name="Mauceli E."/>
            <person name="Xie X."/>
            <person name="Breen M."/>
            <person name="Wayne R.K."/>
            <person name="Ostrander E.A."/>
            <person name="Ponting C.P."/>
            <person name="Galibert F."/>
            <person name="Smith D.R."/>
            <person name="DeJong P.J."/>
            <person name="Kirkness E."/>
            <person name="Alvarez P."/>
            <person name="Biagi T."/>
            <person name="Brockman W."/>
            <person name="Butler J."/>
            <person name="Chin C.W."/>
            <person name="Cook A."/>
            <person name="Cuff J."/>
            <person name="Daly M.J."/>
            <person name="DeCaprio D."/>
            <person name="Gnerre S."/>
            <person name="Grabherr M."/>
            <person name="Kellis M."/>
            <person name="Kleber M."/>
            <person name="Bardeleben C."/>
            <person name="Goodstadt L."/>
            <person name="Heger A."/>
            <person name="Hitte C."/>
            <person name="Kim L."/>
            <person name="Koepfli K.P."/>
            <person name="Parker H.G."/>
            <person name="Pollinger J.P."/>
            <person name="Searle S.M."/>
            <person name="Sutter N.B."/>
            <person name="Thomas R."/>
            <person name="Webber C."/>
            <person name="Baldwin J."/>
            <person name="Abebe A."/>
            <person name="Abouelleil A."/>
            <person name="Aftuck L."/>
            <person name="Ait-Zahra M."/>
            <person name="Aldredge T."/>
            <person name="Allen N."/>
            <person name="An P."/>
            <person name="Anderson S."/>
            <person name="Antoine C."/>
            <person name="Arachchi H."/>
            <person name="Aslam A."/>
            <person name="Ayotte L."/>
            <person name="Bachantsang P."/>
            <person name="Barry A."/>
            <person name="Bayul T."/>
            <person name="Benamara M."/>
            <person name="Berlin A."/>
            <person name="Bessette D."/>
            <person name="Blitshteyn B."/>
            <person name="Bloom T."/>
            <person name="Blye J."/>
            <person name="Boguslavskiy L."/>
            <person name="Bonnet C."/>
            <person name="Boukhgalter B."/>
            <person name="Brown A."/>
            <person name="Cahill P."/>
            <person name="Calixte N."/>
            <person name="Camarata J."/>
            <person name="Cheshatsang Y."/>
            <person name="Chu J."/>
            <person name="Citroen M."/>
            <person name="Collymore A."/>
            <person name="Cooke P."/>
            <person name="Dawoe T."/>
            <person name="Daza R."/>
            <person name="Decktor K."/>
            <person name="DeGray S."/>
            <person name="Dhargay N."/>
            <person name="Dooley K."/>
            <person name="Dooley K."/>
            <person name="Dorje P."/>
            <person name="Dorjee K."/>
            <person name="Dorris L."/>
            <person name="Duffey N."/>
            <person name="Dupes A."/>
            <person name="Egbiremolen O."/>
            <person name="Elong R."/>
            <person name="Falk J."/>
            <person name="Farina A."/>
            <person name="Faro S."/>
            <person name="Ferguson D."/>
            <person name="Ferreira P."/>
            <person name="Fisher S."/>
            <person name="FitzGerald M."/>
            <person name="Foley K."/>
            <person name="Foley C."/>
            <person name="Franke A."/>
            <person name="Friedrich D."/>
            <person name="Gage D."/>
            <person name="Garber M."/>
            <person name="Gearin G."/>
            <person name="Giannoukos G."/>
            <person name="Goode T."/>
            <person name="Goyette A."/>
            <person name="Graham J."/>
            <person name="Grandbois E."/>
            <person name="Gyaltsen K."/>
            <person name="Hafez N."/>
            <person name="Hagopian D."/>
            <person name="Hagos B."/>
            <person name="Hall J."/>
            <person name="Healy C."/>
            <person name="Hegarty R."/>
            <person name="Honan T."/>
            <person name="Horn A."/>
            <person name="Houde N."/>
            <person name="Hughes L."/>
            <person name="Hunnicutt L."/>
            <person name="Husby M."/>
            <person name="Jester B."/>
            <person name="Jones C."/>
            <person name="Kamat A."/>
            <person name="Kanga B."/>
            <person name="Kells C."/>
            <person name="Khazanovich D."/>
            <person name="Kieu A.C."/>
            <person name="Kisner P."/>
            <person name="Kumar M."/>
            <person name="Lance K."/>
            <person name="Landers T."/>
            <person name="Lara M."/>
            <person name="Lee W."/>
            <person name="Leger J.P."/>
            <person name="Lennon N."/>
            <person name="Leuper L."/>
            <person name="LeVine S."/>
            <person name="Liu J."/>
            <person name="Liu X."/>
            <person name="Lokyitsang Y."/>
            <person name="Lokyitsang T."/>
            <person name="Lui A."/>
            <person name="Macdonald J."/>
            <person name="Major J."/>
            <person name="Marabella R."/>
            <person name="Maru K."/>
            <person name="Matthews C."/>
            <person name="McDonough S."/>
            <person name="Mehta T."/>
            <person name="Meldrim J."/>
            <person name="Melnikov A."/>
            <person name="Meneus L."/>
            <person name="Mihalev A."/>
            <person name="Mihova T."/>
            <person name="Miller K."/>
            <person name="Mittelman R."/>
            <person name="Mlenga V."/>
            <person name="Mulrain L."/>
            <person name="Munson G."/>
            <person name="Navidi A."/>
            <person name="Naylor J."/>
            <person name="Nguyen T."/>
            <person name="Nguyen N."/>
            <person name="Nguyen C."/>
            <person name="Nguyen T."/>
            <person name="Nicol R."/>
            <person name="Norbu N."/>
            <person name="Norbu C."/>
            <person name="Novod N."/>
            <person name="Nyima T."/>
            <person name="Olandt P."/>
            <person name="O'Neill B."/>
            <person name="O'Neill K."/>
            <person name="Osman S."/>
            <person name="Oyono L."/>
            <person name="Patti C."/>
            <person name="Perrin D."/>
            <person name="Phunkhang P."/>
            <person name="Pierre F."/>
            <person name="Priest M."/>
            <person name="Rachupka A."/>
            <person name="Raghuraman S."/>
            <person name="Rameau R."/>
            <person name="Ray V."/>
            <person name="Raymond C."/>
            <person name="Rege F."/>
            <person name="Rise C."/>
            <person name="Rogers J."/>
            <person name="Rogov P."/>
            <person name="Sahalie J."/>
            <person name="Settipalli S."/>
            <person name="Sharpe T."/>
            <person name="Shea T."/>
            <person name="Sheehan M."/>
            <person name="Sherpa N."/>
            <person name="Shi J."/>
            <person name="Shih D."/>
            <person name="Sloan J."/>
            <person name="Smith C."/>
            <person name="Sparrow T."/>
            <person name="Stalker J."/>
            <person name="Stange-Thomann N."/>
            <person name="Stavropoulos S."/>
            <person name="Stone C."/>
            <person name="Stone S."/>
            <person name="Sykes S."/>
            <person name="Tchuinga P."/>
            <person name="Tenzing P."/>
            <person name="Tesfaye S."/>
            <person name="Thoulutsang D."/>
            <person name="Thoulutsang Y."/>
            <person name="Topham K."/>
            <person name="Topping I."/>
            <person name="Tsamla T."/>
            <person name="Vassiliev H."/>
            <person name="Venkataraman V."/>
            <person name="Vo A."/>
            <person name="Wangchuk T."/>
            <person name="Wangdi T."/>
            <person name="Weiand M."/>
            <person name="Wilkinson J."/>
            <person name="Wilson A."/>
            <person name="Yadav S."/>
            <person name="Yang S."/>
            <person name="Yang X."/>
            <person name="Young G."/>
            <person name="Yu Q."/>
            <person name="Zainoun J."/>
            <person name="Zembek L."/>
            <person name="Zimmer A."/>
            <person name="Lander E.S."/>
        </authorList>
    </citation>
    <scope>NUCLEOTIDE SEQUENCE [LARGE SCALE GENOMIC DNA]</scope>
    <source>
        <strain evidence="8">Boxer</strain>
    </source>
</reference>
<reference evidence="8" key="2">
    <citation type="submission" date="2025-08" db="UniProtKB">
        <authorList>
            <consortium name="Ensembl"/>
        </authorList>
    </citation>
    <scope>IDENTIFICATION</scope>
</reference>
<dbReference type="GO" id="GO:0005634">
    <property type="term" value="C:nucleus"/>
    <property type="evidence" value="ECO:0007669"/>
    <property type="project" value="UniProtKB-SubCell"/>
</dbReference>
<accession>A0A8P0NQA3</accession>
<feature type="compositionally biased region" description="Acidic residues" evidence="7">
    <location>
        <begin position="268"/>
        <end position="309"/>
    </location>
</feature>
<evidence type="ECO:0000256" key="2">
    <source>
        <dbReference type="ARBA" id="ARBA00008032"/>
    </source>
</evidence>
<feature type="compositionally biased region" description="Gly residues" evidence="7">
    <location>
        <begin position="120"/>
        <end position="140"/>
    </location>
</feature>
<dbReference type="PANTHER" id="PTHR22745:SF0">
    <property type="entry name" value="PROTHYMOSIN ALPHA"/>
    <property type="match status" value="1"/>
</dbReference>
<feature type="region of interest" description="Disordered" evidence="7">
    <location>
        <begin position="222"/>
        <end position="336"/>
    </location>
</feature>
<protein>
    <recommendedName>
        <fullName evidence="6">Prothymosin alpha</fullName>
    </recommendedName>
</protein>
<evidence type="ECO:0000256" key="5">
    <source>
        <dbReference type="ARBA" id="ARBA00038744"/>
    </source>
</evidence>
<evidence type="ECO:0000256" key="4">
    <source>
        <dbReference type="ARBA" id="ARBA00037621"/>
    </source>
</evidence>